<dbReference type="EMBL" id="CALYLK010000140">
    <property type="protein sequence ID" value="CAH8241899.1"/>
    <property type="molecule type" value="Genomic_DNA"/>
</dbReference>
<proteinExistence type="predicted"/>
<evidence type="ECO:0008006" key="3">
    <source>
        <dbReference type="Google" id="ProtNLM"/>
    </source>
</evidence>
<accession>A0ABM9FUG5</accession>
<name>A0ABM9FUG5_9VIBR</name>
<reference evidence="1" key="1">
    <citation type="submission" date="2022-06" db="EMBL/GenBank/DDBJ databases">
        <authorList>
            <person name="Goudenege D."/>
            <person name="Le Roux F."/>
        </authorList>
    </citation>
    <scope>NUCLEOTIDE SEQUENCE</scope>
    <source>
        <strain evidence="1">12-063</strain>
    </source>
</reference>
<gene>
    <name evidence="1" type="ORF">VAE063_990041</name>
</gene>
<comment type="caution">
    <text evidence="1">The sequence shown here is derived from an EMBL/GenBank/DDBJ whole genome shotgun (WGS) entry which is preliminary data.</text>
</comment>
<evidence type="ECO:0000313" key="2">
    <source>
        <dbReference type="Proteomes" id="UP001152658"/>
    </source>
</evidence>
<dbReference type="RefSeq" id="WP_130248681.1">
    <property type="nucleotide sequence ID" value="NZ_CALYLA010000024.1"/>
</dbReference>
<keyword evidence="2" id="KW-1185">Reference proteome</keyword>
<evidence type="ECO:0000313" key="1">
    <source>
        <dbReference type="EMBL" id="CAH8241899.1"/>
    </source>
</evidence>
<sequence length="145" mass="16254">MDLEKKYGRMCLKIHQVERKLLLLNAASLGDGDLDKMAVQYGKLEKSTLGSLVSTARREKLLDEDLLDLLSTLVAARNILVHRFIDVWADSLASSRSDVECIEKIGHVIVLAEGSHERLSEELCRVAPGLLKFINRYFGLDELST</sequence>
<organism evidence="1 2">
    <name type="scientific">Vibrio aestuarianus</name>
    <dbReference type="NCBI Taxonomy" id="28171"/>
    <lineage>
        <taxon>Bacteria</taxon>
        <taxon>Pseudomonadati</taxon>
        <taxon>Pseudomonadota</taxon>
        <taxon>Gammaproteobacteria</taxon>
        <taxon>Vibrionales</taxon>
        <taxon>Vibrionaceae</taxon>
        <taxon>Vibrio</taxon>
    </lineage>
</organism>
<protein>
    <recommendedName>
        <fullName evidence="3">DUF86 domain-containing protein</fullName>
    </recommendedName>
</protein>
<dbReference type="Proteomes" id="UP001152658">
    <property type="component" value="Unassembled WGS sequence"/>
</dbReference>